<dbReference type="GO" id="GO:0030686">
    <property type="term" value="C:90S preribosome"/>
    <property type="evidence" value="ECO:0007669"/>
    <property type="project" value="TreeGrafter"/>
</dbReference>
<reference evidence="5" key="1">
    <citation type="journal article" date="2015" name="Nat. Genet.">
        <title>The genome and transcriptome of the zoonotic hookworm Ancylostoma ceylanicum identify infection-specific gene families.</title>
        <authorList>
            <person name="Schwarz E.M."/>
            <person name="Hu Y."/>
            <person name="Antoshechkin I."/>
            <person name="Miller M.M."/>
            <person name="Sternberg P.W."/>
            <person name="Aroian R.V."/>
        </authorList>
    </citation>
    <scope>NUCLEOTIDE SEQUENCE</scope>
    <source>
        <strain evidence="5">HY135</strain>
    </source>
</reference>
<dbReference type="InterPro" id="IPR057525">
    <property type="entry name" value="UTP20_C"/>
</dbReference>
<feature type="domain" description="U3 small nucleolar RNA-associated protein 20 C-terminal" evidence="3">
    <location>
        <begin position="1221"/>
        <end position="1524"/>
    </location>
</feature>
<evidence type="ECO:0000259" key="3">
    <source>
        <dbReference type="Pfam" id="PF23099"/>
    </source>
</evidence>
<dbReference type="SUPFAM" id="SSF48371">
    <property type="entry name" value="ARM repeat"/>
    <property type="match status" value="2"/>
</dbReference>
<keyword evidence="5" id="KW-1185">Reference proteome</keyword>
<dbReference type="InterPro" id="IPR052575">
    <property type="entry name" value="SSU_processome_comp_20"/>
</dbReference>
<evidence type="ECO:0000313" key="4">
    <source>
        <dbReference type="EMBL" id="EYC34342.1"/>
    </source>
</evidence>
<dbReference type="Pfam" id="PF20416">
    <property type="entry name" value="UTP20"/>
    <property type="match status" value="1"/>
</dbReference>
<sequence>MASFFSPRCLSSVSNLLVRIARVIVDGQRTMLFRLLLATAVVIKSAIVHPETPNYLSRKLRDLRMSLTDRVGEFLAAYPQRSFTGEELQGILTYMVVPYLADAKSNRDEPIVVAPLSVIKMLATVCAYPSHYHLLALRFNRNEHSGALMELLVSPLSWPGMTPHMLNIIRKALLNLLTLADEYMNFTDLDYEDIPSEQGRNYGTSLVVAHIQPIIQFLADAVDSSVKKFNQINLELLSKLSVYTPDGALARKMASTIIGHLERKLPKEPTLKKLLDVVGSLMKNVVGSEEFLRRVGPLFSKVEGRACREPLVRIVEGLAANPEVANDVGNLLRIVSDLESWDRSRVDEPDQDRRHAAYAKLNEVWSSNDIVNPDVLRIFIHAHYHTYSTINDISLRTSSAANLRYLIEYFARSGHEEKEKSSILSSDHIHVITLGLRSQTEVVREESVRCLTSLVDKFTEHNHLKQLAQLRNSEEDLDFFSNIIHIQHHRRQRAVHRLVEQLSTGKVTIAFDVLNKYLIPIAHPYLTSTDSKLSALSDECLRLLKYTISISTWSKYVACLDSWLKHLSKQEDNQKATIRIIVAVVDAFHYEVADVAEVMDGEGSNELRINVRDKLNKEILPRLTKCINGKSAELGVHRKARTATTKHYSEDDDIQRAPVALATVKLLQKLPDSIRSQYLHGVVLKLCSLMISRSMNVRETARKVTVQVCECLGPRYLSVIIKEMKLIMNKGFQVHVMIYTVHTLLAAMRDVLQPGDMDSCLEDVLDIIVQEQFTAVSEEKEVGEIKAEVSEAKKNPTPGTLLLLGRYVSSSAVGVLLNRFISVVDSLTSAKMISRARNLLSMFANGLKDNQGFAPTSQLILIHQMLVTNIEKMKPVASKQKEEDGVPEEEHKSCLLLPPEPKRIGVLVKPVLKCRSHIFLEFALQLLGALITGKHFDRNQADHVQRLDPFVSLVTQCLEFKYEKVISNALRCLNGMLHMSLPSVQSSLKQISERLFLLLSEYSVLGSAANKESVLALNQLLCKSFTQLIVMADNPFLTDKHVSLLLSYVEIDVLDANRQATAFALIKALVRKKVEHSQIAEVMKKLRELSITSSYPHIRTQCREVLCEFIGNHPCSDDPQKHIEWFIAQLGYELEDGRLSAADMLNSLFSRLQPTVLNSSCFFNVSKMGPMLFNEESVKCRKFIAAALNKLLASVSDASRSDVFSACSDWLELQGEEQEGARSIAVDLLVQISKIERHGFAPRFREILPSLRAILTSESLWSDNSERTISGICYGIASLLQNMGESAQDMLGTEDFCLLFDSLEPLMKCNGSATIGLSAACLIGQCLCNYDPAFFTAERSSRIIAWCCWQLRDKQLSEDIALQASKILMVISRHLNEDQFTSLVEKLESICRFEISHQPNASLKRSTCFKMAAALVIHEEDSFRIGTTVEHFLPLLVREMNRKSAKDTEELYSISMEVGEVFKNKLGEQKYAAQLAECQKAAILKAEQRKRKAKELALTNPEEAVQLKRKKNAKKAEARKRKIDVLKPYRVMNRLHAEKKRAQLNDDD</sequence>
<gene>
    <name evidence="4" type="primary">Acey_s0001.g37</name>
    <name evidence="4" type="synonym">Acey-tag-184</name>
    <name evidence="4" type="ORF">Y032_0001g37</name>
</gene>
<dbReference type="PANTHER" id="PTHR17695">
    <property type="entry name" value="SMALL SUBUNIT PROCESSOME COMPONENT 20 HOMOLOG"/>
    <property type="match status" value="1"/>
</dbReference>
<dbReference type="InterPro" id="IPR016024">
    <property type="entry name" value="ARM-type_fold"/>
</dbReference>
<evidence type="ECO:0000313" key="5">
    <source>
        <dbReference type="Proteomes" id="UP000024635"/>
    </source>
</evidence>
<dbReference type="OrthoDB" id="360653at2759"/>
<evidence type="ECO:0000259" key="1">
    <source>
        <dbReference type="Pfam" id="PF07539"/>
    </source>
</evidence>
<dbReference type="Proteomes" id="UP000024635">
    <property type="component" value="Unassembled WGS sequence"/>
</dbReference>
<dbReference type="PANTHER" id="PTHR17695:SF11">
    <property type="entry name" value="SMALL SUBUNIT PROCESSOME COMPONENT 20 HOMOLOG"/>
    <property type="match status" value="1"/>
</dbReference>
<dbReference type="EMBL" id="JARK01001337">
    <property type="protein sequence ID" value="EYC34342.1"/>
    <property type="molecule type" value="Genomic_DNA"/>
</dbReference>
<protein>
    <submittedName>
        <fullName evidence="4">Uncharacterized protein</fullName>
    </submittedName>
</protein>
<comment type="caution">
    <text evidence="4">The sequence shown here is derived from an EMBL/GenBank/DDBJ whole genome shotgun (WGS) entry which is preliminary data.</text>
</comment>
<proteinExistence type="predicted"/>
<dbReference type="GO" id="GO:0032040">
    <property type="term" value="C:small-subunit processome"/>
    <property type="evidence" value="ECO:0007669"/>
    <property type="project" value="TreeGrafter"/>
</dbReference>
<dbReference type="STRING" id="53326.A0A016W4W3"/>
<feature type="domain" description="U3 small nucleolar RNA-associated protein 20" evidence="2">
    <location>
        <begin position="648"/>
        <end position="865"/>
    </location>
</feature>
<organism evidence="4 5">
    <name type="scientific">Ancylostoma ceylanicum</name>
    <dbReference type="NCBI Taxonomy" id="53326"/>
    <lineage>
        <taxon>Eukaryota</taxon>
        <taxon>Metazoa</taxon>
        <taxon>Ecdysozoa</taxon>
        <taxon>Nematoda</taxon>
        <taxon>Chromadorea</taxon>
        <taxon>Rhabditida</taxon>
        <taxon>Rhabditina</taxon>
        <taxon>Rhabditomorpha</taxon>
        <taxon>Strongyloidea</taxon>
        <taxon>Ancylostomatidae</taxon>
        <taxon>Ancylostomatinae</taxon>
        <taxon>Ancylostoma</taxon>
    </lineage>
</organism>
<evidence type="ECO:0000259" key="2">
    <source>
        <dbReference type="Pfam" id="PF20416"/>
    </source>
</evidence>
<feature type="domain" description="U3 small nucleolar RNA-associated protein 20 N-terminal" evidence="1">
    <location>
        <begin position="37"/>
        <end position="439"/>
    </location>
</feature>
<name>A0A016W4W3_9BILA</name>
<accession>A0A016W4W3</accession>
<dbReference type="InterPro" id="IPR046523">
    <property type="entry name" value="UTP20_dom"/>
</dbReference>
<dbReference type="InterPro" id="IPR011430">
    <property type="entry name" value="UTP20_N"/>
</dbReference>
<dbReference type="Pfam" id="PF07539">
    <property type="entry name" value="UTP20_N"/>
    <property type="match status" value="1"/>
</dbReference>
<dbReference type="Pfam" id="PF23099">
    <property type="entry name" value="UTP20_C"/>
    <property type="match status" value="1"/>
</dbReference>